<keyword evidence="8" id="KW-1185">Reference proteome</keyword>
<comment type="caution">
    <text evidence="7">The sequence shown here is derived from an EMBL/GenBank/DDBJ whole genome shotgun (WGS) entry which is preliminary data.</text>
</comment>
<dbReference type="InterPro" id="IPR036604">
    <property type="entry name" value="PurS-like_sf"/>
</dbReference>
<dbReference type="InterPro" id="IPR003850">
    <property type="entry name" value="PurS"/>
</dbReference>
<dbReference type="GO" id="GO:0005524">
    <property type="term" value="F:ATP binding"/>
    <property type="evidence" value="ECO:0007669"/>
    <property type="project" value="UniProtKB-UniRule"/>
</dbReference>
<comment type="function">
    <text evidence="6">Part of the phosphoribosylformylglycinamidine synthase complex involved in the purines biosynthetic pathway. Catalyzes the ATP-dependent conversion of formylglycinamide ribonucleotide (FGAR) and glutamine to yield formylglycinamidine ribonucleotide (FGAM) and glutamate. The FGAM synthase complex is composed of three subunits. PurQ produces an ammonia molecule by converting glutamine to glutamate. PurL transfers the ammonia molecule to FGAR to form FGAM in an ATP-dependent manner. PurS interacts with PurQ and PurL and is thought to assist in the transfer of the ammonia molecule from PurQ to PurL.</text>
</comment>
<dbReference type="EC" id="6.3.5.3" evidence="6"/>
<gene>
    <name evidence="6" type="primary">purS</name>
    <name evidence="7" type="ORF">SAMN05444126_1248</name>
</gene>
<keyword evidence="3 6" id="KW-0547">Nucleotide-binding</keyword>
<dbReference type="OrthoDB" id="9799101at2"/>
<evidence type="ECO:0000256" key="6">
    <source>
        <dbReference type="HAMAP-Rule" id="MF_01926"/>
    </source>
</evidence>
<dbReference type="GO" id="GO:0006189">
    <property type="term" value="P:'de novo' IMP biosynthetic process"/>
    <property type="evidence" value="ECO:0007669"/>
    <property type="project" value="UniProtKB-UniRule"/>
</dbReference>
<sequence>MTYDIQVFVTLKEGVLDPQGNAVQTSLTRLGYDGVQNVRIGKKMDIRIESEPEKVESDVREMCEKLLANPVIEDYEYTIEEALSV</sequence>
<dbReference type="GO" id="GO:0005737">
    <property type="term" value="C:cytoplasm"/>
    <property type="evidence" value="ECO:0007669"/>
    <property type="project" value="UniProtKB-SubCell"/>
</dbReference>
<dbReference type="Proteomes" id="UP000199318">
    <property type="component" value="Unassembled WGS sequence"/>
</dbReference>
<comment type="subcellular location">
    <subcellularLocation>
        <location evidence="6">Cytoplasm</location>
    </subcellularLocation>
</comment>
<comment type="subunit">
    <text evidence="6">Part of the FGAM synthase complex composed of 1 PurL, 1 PurQ and 2 PurS subunits.</text>
</comment>
<evidence type="ECO:0000256" key="2">
    <source>
        <dbReference type="ARBA" id="ARBA00022598"/>
    </source>
</evidence>
<keyword evidence="5 6" id="KW-0067">ATP-binding</keyword>
<dbReference type="AlphaFoldDB" id="A0A1H9VUY0"/>
<dbReference type="RefSeq" id="WP_093074096.1">
    <property type="nucleotide sequence ID" value="NZ_FOGV01000024.1"/>
</dbReference>
<protein>
    <recommendedName>
        <fullName evidence="6">Phosphoribosylformylglycinamidine synthase subunit PurS</fullName>
        <shortName evidence="6">FGAM synthase</shortName>
        <ecNumber evidence="6">6.3.5.3</ecNumber>
    </recommendedName>
    <alternativeName>
        <fullName evidence="6">Formylglycinamide ribonucleotide amidotransferase subunit III</fullName>
        <shortName evidence="6">FGAR amidotransferase III</shortName>
        <shortName evidence="6">FGAR-AT III</shortName>
    </alternativeName>
    <alternativeName>
        <fullName evidence="6">Phosphoribosylformylglycinamidine synthase subunit III</fullName>
    </alternativeName>
</protein>
<keyword evidence="1 6" id="KW-0963">Cytoplasm</keyword>
<comment type="pathway">
    <text evidence="6">Purine metabolism; IMP biosynthesis via de novo pathway; 5-amino-1-(5-phospho-D-ribosyl)imidazole from N(2)-formyl-N(1)-(5-phospho-D-ribosyl)glycinamide: step 1/2.</text>
</comment>
<evidence type="ECO:0000313" key="8">
    <source>
        <dbReference type="Proteomes" id="UP000199318"/>
    </source>
</evidence>
<dbReference type="EMBL" id="FOGV01000024">
    <property type="protein sequence ID" value="SES25341.1"/>
    <property type="molecule type" value="Genomic_DNA"/>
</dbReference>
<dbReference type="STRING" id="1464123.SAMN05444126_1248"/>
<evidence type="ECO:0000313" key="7">
    <source>
        <dbReference type="EMBL" id="SES25341.1"/>
    </source>
</evidence>
<dbReference type="HAMAP" id="MF_01926">
    <property type="entry name" value="PurS"/>
    <property type="match status" value="1"/>
</dbReference>
<comment type="similarity">
    <text evidence="6">Belongs to the PurS family.</text>
</comment>
<keyword evidence="4 6" id="KW-0658">Purine biosynthesis</keyword>
<evidence type="ECO:0000256" key="5">
    <source>
        <dbReference type="ARBA" id="ARBA00022840"/>
    </source>
</evidence>
<comment type="catalytic activity">
    <reaction evidence="6">
        <text>N(2)-formyl-N(1)-(5-phospho-beta-D-ribosyl)glycinamide + L-glutamine + ATP + H2O = 2-formamido-N(1)-(5-O-phospho-beta-D-ribosyl)acetamidine + L-glutamate + ADP + phosphate + H(+)</text>
        <dbReference type="Rhea" id="RHEA:17129"/>
        <dbReference type="ChEBI" id="CHEBI:15377"/>
        <dbReference type="ChEBI" id="CHEBI:15378"/>
        <dbReference type="ChEBI" id="CHEBI:29985"/>
        <dbReference type="ChEBI" id="CHEBI:30616"/>
        <dbReference type="ChEBI" id="CHEBI:43474"/>
        <dbReference type="ChEBI" id="CHEBI:58359"/>
        <dbReference type="ChEBI" id="CHEBI:147286"/>
        <dbReference type="ChEBI" id="CHEBI:147287"/>
        <dbReference type="ChEBI" id="CHEBI:456216"/>
        <dbReference type="EC" id="6.3.5.3"/>
    </reaction>
</comment>
<dbReference type="Gene3D" id="3.30.1280.10">
    <property type="entry name" value="Phosphoribosylformylglycinamidine synthase subunit PurS"/>
    <property type="match status" value="1"/>
</dbReference>
<dbReference type="UniPathway" id="UPA00074">
    <property type="reaction ID" value="UER00128"/>
</dbReference>
<dbReference type="PANTHER" id="PTHR34696:SF1">
    <property type="entry name" value="PHOSPHORIBOSYLFORMYLGLYCINAMIDINE SYNTHASE SUBUNIT PURS"/>
    <property type="match status" value="1"/>
</dbReference>
<dbReference type="SUPFAM" id="SSF82697">
    <property type="entry name" value="PurS-like"/>
    <property type="match status" value="1"/>
</dbReference>
<evidence type="ECO:0000256" key="3">
    <source>
        <dbReference type="ARBA" id="ARBA00022741"/>
    </source>
</evidence>
<keyword evidence="2 6" id="KW-0436">Ligase</keyword>
<dbReference type="GO" id="GO:0004642">
    <property type="term" value="F:phosphoribosylformylglycinamidine synthase activity"/>
    <property type="evidence" value="ECO:0007669"/>
    <property type="project" value="UniProtKB-UniRule"/>
</dbReference>
<dbReference type="PANTHER" id="PTHR34696">
    <property type="entry name" value="PHOSPHORIBOSYLFORMYLGLYCINAMIDINE SYNTHASE SUBUNIT PURS"/>
    <property type="match status" value="1"/>
</dbReference>
<evidence type="ECO:0000256" key="4">
    <source>
        <dbReference type="ARBA" id="ARBA00022755"/>
    </source>
</evidence>
<dbReference type="Pfam" id="PF02700">
    <property type="entry name" value="PurS"/>
    <property type="match status" value="1"/>
</dbReference>
<organism evidence="7 8">
    <name type="scientific">Salisediminibacterium halotolerans</name>
    <dbReference type="NCBI Taxonomy" id="517425"/>
    <lineage>
        <taxon>Bacteria</taxon>
        <taxon>Bacillati</taxon>
        <taxon>Bacillota</taxon>
        <taxon>Bacilli</taxon>
        <taxon>Bacillales</taxon>
        <taxon>Bacillaceae</taxon>
        <taxon>Salisediminibacterium</taxon>
    </lineage>
</organism>
<accession>A0A1H9VUY0</accession>
<reference evidence="8" key="1">
    <citation type="submission" date="2016-10" db="EMBL/GenBank/DDBJ databases">
        <authorList>
            <person name="de Groot N.N."/>
        </authorList>
    </citation>
    <scope>NUCLEOTIDE SEQUENCE [LARGE SCALE GENOMIC DNA]</scope>
    <source>
        <strain evidence="8">10nlg</strain>
    </source>
</reference>
<evidence type="ECO:0000256" key="1">
    <source>
        <dbReference type="ARBA" id="ARBA00022490"/>
    </source>
</evidence>
<dbReference type="NCBIfam" id="TIGR00302">
    <property type="entry name" value="phosphoribosylformylglycinamidine synthase subunit PurS"/>
    <property type="match status" value="1"/>
</dbReference>
<name>A0A1H9VUY0_9BACI</name>
<dbReference type="NCBIfam" id="NF004630">
    <property type="entry name" value="PRK05974.1"/>
    <property type="match status" value="1"/>
</dbReference>
<proteinExistence type="inferred from homology"/>